<dbReference type="Proteomes" id="UP001060275">
    <property type="component" value="Unassembled WGS sequence"/>
</dbReference>
<dbReference type="AlphaFoldDB" id="A0A9Q4AKZ3"/>
<evidence type="ECO:0000313" key="2">
    <source>
        <dbReference type="EMBL" id="MCP8885526.1"/>
    </source>
</evidence>
<gene>
    <name evidence="2" type="ORF">NF348_00205</name>
</gene>
<dbReference type="EMBL" id="JAMWDU010000001">
    <property type="protein sequence ID" value="MCP8885526.1"/>
    <property type="molecule type" value="Genomic_DNA"/>
</dbReference>
<dbReference type="Pfam" id="PF01850">
    <property type="entry name" value="PIN"/>
    <property type="match status" value="1"/>
</dbReference>
<feature type="domain" description="PIN" evidence="1">
    <location>
        <begin position="2"/>
        <end position="112"/>
    </location>
</feature>
<dbReference type="RefSeq" id="WP_254673253.1">
    <property type="nucleotide sequence ID" value="NZ_JAMWDU010000001.1"/>
</dbReference>
<keyword evidence="3" id="KW-1185">Reference proteome</keyword>
<dbReference type="InterPro" id="IPR002716">
    <property type="entry name" value="PIN_dom"/>
</dbReference>
<dbReference type="Gene3D" id="3.40.50.1010">
    <property type="entry name" value="5'-nuclease"/>
    <property type="match status" value="1"/>
</dbReference>
<dbReference type="InterPro" id="IPR029060">
    <property type="entry name" value="PIN-like_dom_sf"/>
</dbReference>
<dbReference type="SUPFAM" id="SSF88723">
    <property type="entry name" value="PIN domain-like"/>
    <property type="match status" value="1"/>
</dbReference>
<name>A0A9Q4AKZ3_9HYPH</name>
<protein>
    <submittedName>
        <fullName evidence="2">PIN domain-containing protein</fullName>
    </submittedName>
</protein>
<organism evidence="2 3">
    <name type="scientific">Devosia ureilytica</name>
    <dbReference type="NCBI Taxonomy" id="2952754"/>
    <lineage>
        <taxon>Bacteria</taxon>
        <taxon>Pseudomonadati</taxon>
        <taxon>Pseudomonadota</taxon>
        <taxon>Alphaproteobacteria</taxon>
        <taxon>Hyphomicrobiales</taxon>
        <taxon>Devosiaceae</taxon>
        <taxon>Devosia</taxon>
    </lineage>
</organism>
<evidence type="ECO:0000259" key="1">
    <source>
        <dbReference type="Pfam" id="PF01850"/>
    </source>
</evidence>
<proteinExistence type="predicted"/>
<evidence type="ECO:0000313" key="3">
    <source>
        <dbReference type="Proteomes" id="UP001060275"/>
    </source>
</evidence>
<comment type="caution">
    <text evidence="2">The sequence shown here is derived from an EMBL/GenBank/DDBJ whole genome shotgun (WGS) entry which is preliminary data.</text>
</comment>
<accession>A0A9Q4AKZ3</accession>
<reference evidence="2" key="1">
    <citation type="submission" date="2022-06" db="EMBL/GenBank/DDBJ databases">
        <title>Devosia sp. XJ19-45 genome assembly.</title>
        <authorList>
            <person name="Li B."/>
            <person name="Cai M."/>
            <person name="Nie G."/>
            <person name="Li W."/>
        </authorList>
    </citation>
    <scope>NUCLEOTIDE SEQUENCE</scope>
    <source>
        <strain evidence="2">XJ19-45</strain>
    </source>
</reference>
<sequence>MIVADTSYWIDHWKVANLAFARQLADGDVLMHPFVLGELALGSLRNRLDTISDLRAMLTLPPASHEEVMVLIEARRLYSRGIGYVDSHLLAAALLAGSVKLLTGDRRLHAAAEQLGIAA</sequence>